<evidence type="ECO:0000259" key="5">
    <source>
        <dbReference type="Pfam" id="PF04542"/>
    </source>
</evidence>
<dbReference type="Pfam" id="PF04542">
    <property type="entry name" value="Sigma70_r2"/>
    <property type="match status" value="1"/>
</dbReference>
<evidence type="ECO:0000256" key="3">
    <source>
        <dbReference type="ARBA" id="ARBA00023082"/>
    </source>
</evidence>
<dbReference type="InterPro" id="IPR013325">
    <property type="entry name" value="RNA_pol_sigma_r2"/>
</dbReference>
<dbReference type="PANTHER" id="PTHR43133">
    <property type="entry name" value="RNA POLYMERASE ECF-TYPE SIGMA FACTO"/>
    <property type="match status" value="1"/>
</dbReference>
<proteinExistence type="inferred from homology"/>
<evidence type="ECO:0000256" key="1">
    <source>
        <dbReference type="ARBA" id="ARBA00010641"/>
    </source>
</evidence>
<keyword evidence="2" id="KW-0805">Transcription regulation</keyword>
<name>A0ABZ2YM36_9BACT</name>
<dbReference type="Pfam" id="PF08281">
    <property type="entry name" value="Sigma70_r4_2"/>
    <property type="match status" value="1"/>
</dbReference>
<dbReference type="InterPro" id="IPR014327">
    <property type="entry name" value="RNA_pol_sigma70_bacteroid"/>
</dbReference>
<dbReference type="Gene3D" id="1.10.1740.10">
    <property type="match status" value="1"/>
</dbReference>
<dbReference type="InterPro" id="IPR013324">
    <property type="entry name" value="RNA_pol_sigma_r3/r4-like"/>
</dbReference>
<dbReference type="SUPFAM" id="SSF88659">
    <property type="entry name" value="Sigma3 and sigma4 domains of RNA polymerase sigma factors"/>
    <property type="match status" value="1"/>
</dbReference>
<dbReference type="InterPro" id="IPR007627">
    <property type="entry name" value="RNA_pol_sigma70_r2"/>
</dbReference>
<dbReference type="SUPFAM" id="SSF88946">
    <property type="entry name" value="Sigma2 domain of RNA polymerase sigma factors"/>
    <property type="match status" value="1"/>
</dbReference>
<reference evidence="8" key="1">
    <citation type="submission" date="2024-03" db="EMBL/GenBank/DDBJ databases">
        <title>Chitinophaga horti sp. nov., isolated from garden soil.</title>
        <authorList>
            <person name="Lee D.S."/>
            <person name="Han D.M."/>
            <person name="Baek J.H."/>
            <person name="Choi D.G."/>
            <person name="Jeon J.H."/>
            <person name="Jeon C.O."/>
        </authorList>
    </citation>
    <scope>NUCLEOTIDE SEQUENCE [LARGE SCALE GENOMIC DNA]</scope>
    <source>
        <strain evidence="8">GPA1</strain>
    </source>
</reference>
<dbReference type="InterPro" id="IPR014284">
    <property type="entry name" value="RNA_pol_sigma-70_dom"/>
</dbReference>
<evidence type="ECO:0000313" key="7">
    <source>
        <dbReference type="EMBL" id="WZN40407.1"/>
    </source>
</evidence>
<evidence type="ECO:0000259" key="6">
    <source>
        <dbReference type="Pfam" id="PF08281"/>
    </source>
</evidence>
<protein>
    <submittedName>
        <fullName evidence="7">RNA polymerase sigma-70 factor</fullName>
    </submittedName>
</protein>
<dbReference type="PANTHER" id="PTHR43133:SF46">
    <property type="entry name" value="RNA POLYMERASE SIGMA-70 FACTOR ECF SUBFAMILY"/>
    <property type="match status" value="1"/>
</dbReference>
<accession>A0ABZ2YM36</accession>
<feature type="domain" description="RNA polymerase sigma factor 70 region 4 type 2" evidence="6">
    <location>
        <begin position="126"/>
        <end position="169"/>
    </location>
</feature>
<organism evidence="7 8">
    <name type="scientific">Chitinophaga pollutisoli</name>
    <dbReference type="NCBI Taxonomy" id="3133966"/>
    <lineage>
        <taxon>Bacteria</taxon>
        <taxon>Pseudomonadati</taxon>
        <taxon>Bacteroidota</taxon>
        <taxon>Chitinophagia</taxon>
        <taxon>Chitinophagales</taxon>
        <taxon>Chitinophagaceae</taxon>
        <taxon>Chitinophaga</taxon>
    </lineage>
</organism>
<evidence type="ECO:0000313" key="8">
    <source>
        <dbReference type="Proteomes" id="UP001485459"/>
    </source>
</evidence>
<dbReference type="NCBIfam" id="TIGR02985">
    <property type="entry name" value="Sig70_bacteroi1"/>
    <property type="match status" value="1"/>
</dbReference>
<dbReference type="Proteomes" id="UP001485459">
    <property type="component" value="Chromosome"/>
</dbReference>
<evidence type="ECO:0000256" key="4">
    <source>
        <dbReference type="ARBA" id="ARBA00023163"/>
    </source>
</evidence>
<keyword evidence="3" id="KW-0731">Sigma factor</keyword>
<dbReference type="Gene3D" id="1.10.10.10">
    <property type="entry name" value="Winged helix-like DNA-binding domain superfamily/Winged helix DNA-binding domain"/>
    <property type="match status" value="1"/>
</dbReference>
<dbReference type="NCBIfam" id="TIGR02937">
    <property type="entry name" value="sigma70-ECF"/>
    <property type="match status" value="1"/>
</dbReference>
<keyword evidence="4" id="KW-0804">Transcription</keyword>
<dbReference type="InterPro" id="IPR036388">
    <property type="entry name" value="WH-like_DNA-bd_sf"/>
</dbReference>
<dbReference type="EMBL" id="CP149822">
    <property type="protein sequence ID" value="WZN40407.1"/>
    <property type="molecule type" value="Genomic_DNA"/>
</dbReference>
<evidence type="ECO:0000256" key="2">
    <source>
        <dbReference type="ARBA" id="ARBA00023015"/>
    </source>
</evidence>
<dbReference type="InterPro" id="IPR013249">
    <property type="entry name" value="RNA_pol_sigma70_r4_t2"/>
</dbReference>
<dbReference type="InterPro" id="IPR039425">
    <property type="entry name" value="RNA_pol_sigma-70-like"/>
</dbReference>
<keyword evidence="8" id="KW-1185">Reference proteome</keyword>
<comment type="similarity">
    <text evidence="1">Belongs to the sigma-70 factor family. ECF subfamily.</text>
</comment>
<feature type="domain" description="RNA polymerase sigma-70 region 2" evidence="5">
    <location>
        <begin position="24"/>
        <end position="89"/>
    </location>
</feature>
<sequence>MLEATDEALCGMVRQGDAAAFNVLYDRYRHQLYGYVFRLCGSQDVALDAVQEVFLQVWLRSASLDPGRSIKSYLFRSVRNYLLDYLKKAVHQQAFRQHFMHAFEEGAASSEHLLYSKQLETIKNNAVSRLPAQRQRIYTMSKVEGLSNREIADSLGISINTVRDQLVKASRFVRMYLMRHADIAVLLTAVHVAQHS</sequence>
<gene>
    <name evidence="7" type="ORF">WJU16_20785</name>
</gene>
<dbReference type="RefSeq" id="WP_341835330.1">
    <property type="nucleotide sequence ID" value="NZ_CP149822.1"/>
</dbReference>